<evidence type="ECO:0000256" key="9">
    <source>
        <dbReference type="SAM" id="Phobius"/>
    </source>
</evidence>
<evidence type="ECO:0000256" key="3">
    <source>
        <dbReference type="ARBA" id="ARBA00004991"/>
    </source>
</evidence>
<comment type="pathway">
    <text evidence="2">Lipid metabolism; sphingolipid metabolism.</text>
</comment>
<dbReference type="PANTHER" id="PTHR12726:SF0">
    <property type="entry name" value="CERAMIDE GLUCOSYLTRANSFERASE"/>
    <property type="match status" value="1"/>
</dbReference>
<sequence>MLFNPIHSLQGLCLIPVVGGSVFSLLTVATVKRFFKGSPSITPQKNPFTPPVSVLKPVRGLEKSLERNLRTIATQDYPNYQIIYSVQDAQDPAYPILKEIQREFGSDRISVVISTVEAGANGKVNNLLGAIQEARHDIIIISDSDTHLRPDYISNIVNPLANPNVGCVCTPFKVTKADSWYEKMELLTMNADFMPSVMFAEVTGASNSCLGPSIAIRRSTLDKLGGLESLADYLVEDYEIGRRVWTSGQKMVLLPYMIDVVVDLASGQNWWSHQVYWDQNTYLARPSAFISTVLIRSIPFALIFALLRSDLIGLGILLATIVIRMISAMMVAQIMKDKETIKNLYLLPFRDVVGLIFWGLAFTQRTVIWRGVEFKLTSHGKMVKHRLIQN</sequence>
<comment type="caution">
    <text evidence="10">The sequence shown here is derived from an EMBL/GenBank/DDBJ whole genome shotgun (WGS) entry which is preliminary data.</text>
</comment>
<dbReference type="eggNOG" id="COG1215">
    <property type="taxonomic scope" value="Bacteria"/>
</dbReference>
<evidence type="ECO:0000256" key="5">
    <source>
        <dbReference type="ARBA" id="ARBA00022679"/>
    </source>
</evidence>
<dbReference type="InterPro" id="IPR025993">
    <property type="entry name" value="Ceramide_glucosylTrfase"/>
</dbReference>
<dbReference type="GO" id="GO:0006679">
    <property type="term" value="P:glucosylceramide biosynthetic process"/>
    <property type="evidence" value="ECO:0007669"/>
    <property type="project" value="TreeGrafter"/>
</dbReference>
<reference evidence="10 11" key="1">
    <citation type="submission" date="2007-03" db="EMBL/GenBank/DDBJ databases">
        <authorList>
            <person name="Stal L."/>
            <person name="Ferriera S."/>
            <person name="Johnson J."/>
            <person name="Kravitz S."/>
            <person name="Beeson K."/>
            <person name="Sutton G."/>
            <person name="Rogers Y.-H."/>
            <person name="Friedman R."/>
            <person name="Frazier M."/>
            <person name="Venter J.C."/>
        </authorList>
    </citation>
    <scope>NUCLEOTIDE SEQUENCE [LARGE SCALE GENOMIC DNA]</scope>
    <source>
        <strain evidence="10 11">CCY0110</strain>
    </source>
</reference>
<dbReference type="OrthoDB" id="9814255at2"/>
<keyword evidence="7 9" id="KW-1133">Transmembrane helix</keyword>
<evidence type="ECO:0000313" key="11">
    <source>
        <dbReference type="Proteomes" id="UP000003781"/>
    </source>
</evidence>
<protein>
    <submittedName>
        <fullName evidence="10">Ceramide glucosyltransferase</fullName>
    </submittedName>
</protein>
<comment type="pathway">
    <text evidence="3">Sphingolipid metabolism.</text>
</comment>
<dbReference type="RefSeq" id="WP_008277808.1">
    <property type="nucleotide sequence ID" value="NZ_AAXW01000054.1"/>
</dbReference>
<dbReference type="GO" id="GO:0016020">
    <property type="term" value="C:membrane"/>
    <property type="evidence" value="ECO:0007669"/>
    <property type="project" value="UniProtKB-SubCell"/>
</dbReference>
<dbReference type="GO" id="GO:0008120">
    <property type="term" value="F:ceramide glucosyltransferase activity"/>
    <property type="evidence" value="ECO:0007669"/>
    <property type="project" value="TreeGrafter"/>
</dbReference>
<dbReference type="AlphaFoldDB" id="A3IWQ1"/>
<dbReference type="Gene3D" id="3.90.550.10">
    <property type="entry name" value="Spore Coat Polysaccharide Biosynthesis Protein SpsA, Chain A"/>
    <property type="match status" value="1"/>
</dbReference>
<feature type="transmembrane region" description="Helical" evidence="9">
    <location>
        <begin position="283"/>
        <end position="307"/>
    </location>
</feature>
<organism evidence="10 11">
    <name type="scientific">Crocosphaera chwakensis CCY0110</name>
    <dbReference type="NCBI Taxonomy" id="391612"/>
    <lineage>
        <taxon>Bacteria</taxon>
        <taxon>Bacillati</taxon>
        <taxon>Cyanobacteriota</taxon>
        <taxon>Cyanophyceae</taxon>
        <taxon>Oscillatoriophycideae</taxon>
        <taxon>Chroococcales</taxon>
        <taxon>Aphanothecaceae</taxon>
        <taxon>Crocosphaera</taxon>
        <taxon>Crocosphaera chwakensis</taxon>
    </lineage>
</organism>
<dbReference type="Proteomes" id="UP000003781">
    <property type="component" value="Unassembled WGS sequence"/>
</dbReference>
<evidence type="ECO:0000256" key="6">
    <source>
        <dbReference type="ARBA" id="ARBA00022692"/>
    </source>
</evidence>
<feature type="transmembrane region" description="Helical" evidence="9">
    <location>
        <begin position="355"/>
        <end position="372"/>
    </location>
</feature>
<dbReference type="PANTHER" id="PTHR12726">
    <property type="entry name" value="CERAMIDE GLUCOSYLTRANSFERASE"/>
    <property type="match status" value="1"/>
</dbReference>
<evidence type="ECO:0000256" key="7">
    <source>
        <dbReference type="ARBA" id="ARBA00022989"/>
    </source>
</evidence>
<accession>A3IWQ1</accession>
<dbReference type="EMBL" id="AAXW01000054">
    <property type="protein sequence ID" value="EAZ89106.1"/>
    <property type="molecule type" value="Genomic_DNA"/>
</dbReference>
<evidence type="ECO:0000313" key="10">
    <source>
        <dbReference type="EMBL" id="EAZ89106.1"/>
    </source>
</evidence>
<keyword evidence="5 10" id="KW-0808">Transferase</keyword>
<gene>
    <name evidence="10" type="ORF">CY0110_00770</name>
</gene>
<dbReference type="InterPro" id="IPR029044">
    <property type="entry name" value="Nucleotide-diphossugar_trans"/>
</dbReference>
<dbReference type="Pfam" id="PF13506">
    <property type="entry name" value="Glyco_transf_21"/>
    <property type="match status" value="1"/>
</dbReference>
<evidence type="ECO:0000256" key="4">
    <source>
        <dbReference type="ARBA" id="ARBA00022676"/>
    </source>
</evidence>
<keyword evidence="11" id="KW-1185">Reference proteome</keyword>
<evidence type="ECO:0000256" key="8">
    <source>
        <dbReference type="ARBA" id="ARBA00023136"/>
    </source>
</evidence>
<comment type="subcellular location">
    <subcellularLocation>
        <location evidence="1">Membrane</location>
        <topology evidence="1">Multi-pass membrane protein</topology>
    </subcellularLocation>
</comment>
<feature type="transmembrane region" description="Helical" evidence="9">
    <location>
        <begin position="6"/>
        <end position="31"/>
    </location>
</feature>
<feature type="transmembrane region" description="Helical" evidence="9">
    <location>
        <begin position="314"/>
        <end position="335"/>
    </location>
</feature>
<keyword evidence="8 9" id="KW-0472">Membrane</keyword>
<dbReference type="CDD" id="cd02520">
    <property type="entry name" value="Glucosylceramide_synthase"/>
    <property type="match status" value="1"/>
</dbReference>
<proteinExistence type="predicted"/>
<evidence type="ECO:0000256" key="1">
    <source>
        <dbReference type="ARBA" id="ARBA00004141"/>
    </source>
</evidence>
<keyword evidence="6 9" id="KW-0812">Transmembrane</keyword>
<name>A3IWQ1_9CHRO</name>
<evidence type="ECO:0000256" key="2">
    <source>
        <dbReference type="ARBA" id="ARBA00004760"/>
    </source>
</evidence>
<keyword evidence="4" id="KW-0328">Glycosyltransferase</keyword>
<dbReference type="SUPFAM" id="SSF53448">
    <property type="entry name" value="Nucleotide-diphospho-sugar transferases"/>
    <property type="match status" value="1"/>
</dbReference>